<evidence type="ECO:0000256" key="1">
    <source>
        <dbReference type="SAM" id="Phobius"/>
    </source>
</evidence>
<gene>
    <name evidence="2" type="ORF">Fmac_017771</name>
</gene>
<keyword evidence="1" id="KW-1133">Transmembrane helix</keyword>
<dbReference type="AlphaFoldDB" id="A0ABD1M337"/>
<evidence type="ECO:0000313" key="3">
    <source>
        <dbReference type="Proteomes" id="UP001603857"/>
    </source>
</evidence>
<organism evidence="2 3">
    <name type="scientific">Flemingia macrophylla</name>
    <dbReference type="NCBI Taxonomy" id="520843"/>
    <lineage>
        <taxon>Eukaryota</taxon>
        <taxon>Viridiplantae</taxon>
        <taxon>Streptophyta</taxon>
        <taxon>Embryophyta</taxon>
        <taxon>Tracheophyta</taxon>
        <taxon>Spermatophyta</taxon>
        <taxon>Magnoliopsida</taxon>
        <taxon>eudicotyledons</taxon>
        <taxon>Gunneridae</taxon>
        <taxon>Pentapetalae</taxon>
        <taxon>rosids</taxon>
        <taxon>fabids</taxon>
        <taxon>Fabales</taxon>
        <taxon>Fabaceae</taxon>
        <taxon>Papilionoideae</taxon>
        <taxon>50 kb inversion clade</taxon>
        <taxon>NPAAA clade</taxon>
        <taxon>indigoferoid/millettioid clade</taxon>
        <taxon>Phaseoleae</taxon>
        <taxon>Flemingia</taxon>
    </lineage>
</organism>
<comment type="caution">
    <text evidence="2">The sequence shown here is derived from an EMBL/GenBank/DDBJ whole genome shotgun (WGS) entry which is preliminary data.</text>
</comment>
<accession>A0ABD1M337</accession>
<reference evidence="2 3" key="1">
    <citation type="submission" date="2024-08" db="EMBL/GenBank/DDBJ databases">
        <title>Insights into the chromosomal genome structure of Flemingia macrophylla.</title>
        <authorList>
            <person name="Ding Y."/>
            <person name="Zhao Y."/>
            <person name="Bi W."/>
            <person name="Wu M."/>
            <person name="Zhao G."/>
            <person name="Gong Y."/>
            <person name="Li W."/>
            <person name="Zhang P."/>
        </authorList>
    </citation>
    <scope>NUCLEOTIDE SEQUENCE [LARGE SCALE GENOMIC DNA]</scope>
    <source>
        <strain evidence="2">DYQJB</strain>
        <tissue evidence="2">Leaf</tissue>
    </source>
</reference>
<keyword evidence="1" id="KW-0812">Transmembrane</keyword>
<evidence type="ECO:0000313" key="2">
    <source>
        <dbReference type="EMBL" id="KAL2330190.1"/>
    </source>
</evidence>
<keyword evidence="3" id="KW-1185">Reference proteome</keyword>
<keyword evidence="1" id="KW-0472">Membrane</keyword>
<name>A0ABD1M337_9FABA</name>
<feature type="transmembrane region" description="Helical" evidence="1">
    <location>
        <begin position="43"/>
        <end position="61"/>
    </location>
</feature>
<dbReference type="EMBL" id="JBGMDY010000006">
    <property type="protein sequence ID" value="KAL2330190.1"/>
    <property type="molecule type" value="Genomic_DNA"/>
</dbReference>
<sequence>MREFFLARLTSGVPSWVTLISSQASLAVVHAEILMNSSLFREEWMMFSAFASFSALLISFWSQSSNGFSISFPLIILVGTL</sequence>
<protein>
    <submittedName>
        <fullName evidence="2">Uncharacterized protein</fullName>
    </submittedName>
</protein>
<dbReference type="Proteomes" id="UP001603857">
    <property type="component" value="Unassembled WGS sequence"/>
</dbReference>
<proteinExistence type="predicted"/>